<protein>
    <submittedName>
        <fullName evidence="1">Uncharacterized protein</fullName>
    </submittedName>
</protein>
<accession>A0A3P3XN30</accession>
<dbReference type="AlphaFoldDB" id="A0A3P3XN30"/>
<proteinExistence type="predicted"/>
<sequence>MKVFSEEMLSGDGMLRIDVVGGEGREHVLEEMTFLNYRLADVKLRSEVRKQKPDIVWDVEASKKAIRYDGVRLTLDGTWEQGELNKIVVSMLALEMEKVGLHPFHSSSVRYRDKTILFLGGESNHGKSMSQIEGCRRGGLLVSTETTVTDDRGWAVMGSKNVYLRMRAKGTERADLPNQDEGVSKFFSENPPYINYSDPTNIDLVIMPGIDGHFDTKVVEMNRFEREYQTFHSLMNYFGLNQLLSPPGIVMPIIDTDALRAKRGDFCSRFAADRPYFMIRAKTPQLLFDEIEKLM</sequence>
<gene>
    <name evidence="1" type="ORF">SPIRO4BDMA_40257</name>
</gene>
<evidence type="ECO:0000313" key="1">
    <source>
        <dbReference type="EMBL" id="SLM17688.1"/>
    </source>
</evidence>
<dbReference type="EMBL" id="FWDO01000004">
    <property type="protein sequence ID" value="SLM17688.1"/>
    <property type="molecule type" value="Genomic_DNA"/>
</dbReference>
<reference evidence="1" key="1">
    <citation type="submission" date="2017-02" db="EMBL/GenBank/DDBJ databases">
        <authorList>
            <person name="Regsiter A."/>
            <person name="William W."/>
        </authorList>
    </citation>
    <scope>NUCLEOTIDE SEQUENCE</scope>
    <source>
        <strain evidence="1">BdmA 4</strain>
    </source>
</reference>
<name>A0A3P3XN30_9SPIR</name>
<organism evidence="1">
    <name type="scientific">uncultured spirochete</name>
    <dbReference type="NCBI Taxonomy" id="156406"/>
    <lineage>
        <taxon>Bacteria</taxon>
        <taxon>Pseudomonadati</taxon>
        <taxon>Spirochaetota</taxon>
        <taxon>Spirochaetia</taxon>
        <taxon>Spirochaetales</taxon>
        <taxon>environmental samples</taxon>
    </lineage>
</organism>